<feature type="domain" description="Sm" evidence="2">
    <location>
        <begin position="1"/>
        <end position="82"/>
    </location>
</feature>
<dbReference type="GeneID" id="25258250"/>
<dbReference type="GO" id="GO:0003723">
    <property type="term" value="F:RNA binding"/>
    <property type="evidence" value="ECO:0007669"/>
    <property type="project" value="InterPro"/>
</dbReference>
<dbReference type="InterPro" id="IPR025609">
    <property type="entry name" value="Lsm14-like_N"/>
</dbReference>
<evidence type="ECO:0000313" key="4">
    <source>
        <dbReference type="Proteomes" id="UP000029725"/>
    </source>
</evidence>
<dbReference type="SUPFAM" id="SSF50182">
    <property type="entry name" value="Sm-like ribonucleoproteins"/>
    <property type="match status" value="1"/>
</dbReference>
<feature type="region of interest" description="Disordered" evidence="1">
    <location>
        <begin position="350"/>
        <end position="391"/>
    </location>
</feature>
<organism evidence="3 4">
    <name type="scientific">Mitosporidium daphniae</name>
    <dbReference type="NCBI Taxonomy" id="1485682"/>
    <lineage>
        <taxon>Eukaryota</taxon>
        <taxon>Fungi</taxon>
        <taxon>Fungi incertae sedis</taxon>
        <taxon>Microsporidia</taxon>
        <taxon>Mitosporidium</taxon>
    </lineage>
</organism>
<feature type="compositionally biased region" description="Polar residues" evidence="1">
    <location>
        <begin position="144"/>
        <end position="165"/>
    </location>
</feature>
<reference evidence="3 4" key="1">
    <citation type="submission" date="2014-04" db="EMBL/GenBank/DDBJ databases">
        <title>A new species of microsporidia sheds light on the evolution of extreme parasitism.</title>
        <authorList>
            <person name="Haag K.L."/>
            <person name="James T.Y."/>
            <person name="Larsson R."/>
            <person name="Schaer T.M."/>
            <person name="Refardt D."/>
            <person name="Pombert J.-F."/>
            <person name="Ebert D."/>
        </authorList>
    </citation>
    <scope>NUCLEOTIDE SEQUENCE [LARGE SCALE GENOMIC DNA]</scope>
    <source>
        <strain evidence="3 4">UGP3</strain>
        <tissue evidence="3">Spores</tissue>
    </source>
</reference>
<dbReference type="Pfam" id="PF12701">
    <property type="entry name" value="LSM14"/>
    <property type="match status" value="1"/>
</dbReference>
<feature type="compositionally biased region" description="Basic and acidic residues" evidence="1">
    <location>
        <begin position="259"/>
        <end position="269"/>
    </location>
</feature>
<dbReference type="SMART" id="SM01271">
    <property type="entry name" value="LSM14"/>
    <property type="match status" value="1"/>
</dbReference>
<dbReference type="PROSITE" id="PS52002">
    <property type="entry name" value="SM"/>
    <property type="match status" value="1"/>
</dbReference>
<protein>
    <recommendedName>
        <fullName evidence="2">Sm domain-containing protein</fullName>
    </recommendedName>
</protein>
<feature type="region of interest" description="Disordered" evidence="1">
    <location>
        <begin position="223"/>
        <end position="269"/>
    </location>
</feature>
<dbReference type="CDD" id="cd01736">
    <property type="entry name" value="LSm14_N"/>
    <property type="match status" value="1"/>
</dbReference>
<feature type="compositionally biased region" description="Polar residues" evidence="1">
    <location>
        <begin position="350"/>
        <end position="360"/>
    </location>
</feature>
<sequence>MSTAAKYIGSRISLITKSQIRYEGILFALDHEACSVSIEQVKCLGTEGRNNGIREIAPSPTIYEMIVFRASDIIELKIINASPVVDPAILSSSSTPSRPGSGGSNDATGNKAGPGTKAAISNPTEKDKPMISTMPTMTKISHFSAESTKASNVTTQASNKSSVSPSIERKEKPIGKTATVVPLSTEESNQKLLSTSTSSVTIIDPAPLSKASELKPARTYEPIGQKTEGNDIRPFSSSTGTSNPPPMQHAKPHPVTTPKVHENKRVPRERKAGFPREFDMDRANRRFENILAKDGLPEPQMQSTCYDSNASFFDSLTSTDLSSTGGSANKSSARKDIRLNVETFGTVAYSTKPSYYQKTPSKGHKNTRKYPGKGSGTGSQPQFRLSSSSSA</sequence>
<keyword evidence="4" id="KW-1185">Reference proteome</keyword>
<feature type="region of interest" description="Disordered" evidence="1">
    <location>
        <begin position="144"/>
        <end position="192"/>
    </location>
</feature>
<dbReference type="VEuPathDB" id="MicrosporidiaDB:DI09_12p210"/>
<evidence type="ECO:0000259" key="2">
    <source>
        <dbReference type="PROSITE" id="PS52002"/>
    </source>
</evidence>
<feature type="region of interest" description="Disordered" evidence="1">
    <location>
        <begin position="90"/>
        <end position="131"/>
    </location>
</feature>
<dbReference type="InterPro" id="IPR010920">
    <property type="entry name" value="LSM_dom_sf"/>
</dbReference>
<feature type="compositionally biased region" description="Basic residues" evidence="1">
    <location>
        <begin position="361"/>
        <end position="371"/>
    </location>
</feature>
<comment type="caution">
    <text evidence="3">The sequence shown here is derived from an EMBL/GenBank/DDBJ whole genome shotgun (WGS) entry which is preliminary data.</text>
</comment>
<proteinExistence type="predicted"/>
<name>A0A098VUT4_9MICR</name>
<dbReference type="Gene3D" id="2.30.30.100">
    <property type="match status" value="1"/>
</dbReference>
<accession>A0A098VUT4</accession>
<dbReference type="HOGENOM" id="CLU_706128_0_0_1"/>
<dbReference type="PANTHER" id="PTHR13586">
    <property type="entry name" value="SCD6 PROTEIN-RELATED"/>
    <property type="match status" value="1"/>
</dbReference>
<dbReference type="EMBL" id="JMKJ01000033">
    <property type="protein sequence ID" value="KGG52853.1"/>
    <property type="molecule type" value="Genomic_DNA"/>
</dbReference>
<dbReference type="OrthoDB" id="21539at2759"/>
<gene>
    <name evidence="3" type="ORF">DI09_12p210</name>
</gene>
<dbReference type="RefSeq" id="XP_013239280.1">
    <property type="nucleotide sequence ID" value="XM_013383826.1"/>
</dbReference>
<dbReference type="AlphaFoldDB" id="A0A098VUT4"/>
<evidence type="ECO:0000256" key="1">
    <source>
        <dbReference type="SAM" id="MobiDB-lite"/>
    </source>
</evidence>
<dbReference type="Proteomes" id="UP000029725">
    <property type="component" value="Unassembled WGS sequence"/>
</dbReference>
<evidence type="ECO:0000313" key="3">
    <source>
        <dbReference type="EMBL" id="KGG52853.1"/>
    </source>
</evidence>
<dbReference type="InterPro" id="IPR047575">
    <property type="entry name" value="Sm"/>
</dbReference>